<gene>
    <name evidence="2" type="ORF">J3R75_003602</name>
</gene>
<name>A0AAE3VJE0_9BACT</name>
<comment type="caution">
    <text evidence="2">The sequence shown here is derived from an EMBL/GenBank/DDBJ whole genome shotgun (WGS) entry which is preliminary data.</text>
</comment>
<dbReference type="InterPro" id="IPR036390">
    <property type="entry name" value="WH_DNA-bd_sf"/>
</dbReference>
<keyword evidence="2" id="KW-0378">Hydrolase</keyword>
<dbReference type="GO" id="GO:0003678">
    <property type="term" value="F:DNA helicase activity"/>
    <property type="evidence" value="ECO:0007669"/>
    <property type="project" value="UniProtKB-EC"/>
</dbReference>
<dbReference type="Gene3D" id="3.30.565.60">
    <property type="match status" value="1"/>
</dbReference>
<dbReference type="InterPro" id="IPR038461">
    <property type="entry name" value="Schlafen_AlbA_2_dom_sf"/>
</dbReference>
<protein>
    <submittedName>
        <fullName evidence="2">ATP-dependent DNA helicase RecG</fullName>
        <ecNumber evidence="2">3.6.4.12</ecNumber>
    </submittedName>
</protein>
<dbReference type="PANTHER" id="PTHR30595:SF6">
    <property type="entry name" value="SCHLAFEN ALBA-2 DOMAIN-CONTAINING PROTEIN"/>
    <property type="match status" value="1"/>
</dbReference>
<dbReference type="RefSeq" id="WP_307264364.1">
    <property type="nucleotide sequence ID" value="NZ_JAUSVL010000001.1"/>
</dbReference>
<evidence type="ECO:0000313" key="2">
    <source>
        <dbReference type="EMBL" id="MDQ0291495.1"/>
    </source>
</evidence>
<dbReference type="Pfam" id="PF04326">
    <property type="entry name" value="SLFN_AlbA_2"/>
    <property type="match status" value="1"/>
</dbReference>
<keyword evidence="2" id="KW-0067">ATP-binding</keyword>
<dbReference type="EMBL" id="JAUSVL010000001">
    <property type="protein sequence ID" value="MDQ0291495.1"/>
    <property type="molecule type" value="Genomic_DNA"/>
</dbReference>
<evidence type="ECO:0000313" key="3">
    <source>
        <dbReference type="Proteomes" id="UP001238163"/>
    </source>
</evidence>
<dbReference type="InterPro" id="IPR007421">
    <property type="entry name" value="Schlafen_AlbA_2_dom"/>
</dbReference>
<reference evidence="2" key="1">
    <citation type="submission" date="2023-07" db="EMBL/GenBank/DDBJ databases">
        <title>Genomic Encyclopedia of Type Strains, Phase IV (KMG-IV): sequencing the most valuable type-strain genomes for metagenomic binning, comparative biology and taxonomic classification.</title>
        <authorList>
            <person name="Goeker M."/>
        </authorList>
    </citation>
    <scope>NUCLEOTIDE SEQUENCE</scope>
    <source>
        <strain evidence="2">DSM 24202</strain>
    </source>
</reference>
<feature type="domain" description="Schlafen AlbA-2" evidence="1">
    <location>
        <begin position="16"/>
        <end position="115"/>
    </location>
</feature>
<sequence length="556" mass="62260">MDTNEHQIEKLIQQGESLMLEFKSDLKCLPDRDLVATVVSLANTEGGNLLLGVEDDSTVTGLHANHLNVSGIPSLIANKTNPAISVRIERCELQGKFIARISVPKSRQLVSTSDGLLVRRRLKLDGTPESVPFYPHEFIQRQSSMGLVDPSAMVLEEVDASQFDPLQRLRIRNAIKKYGGEQSLQTLADDELDGALGLCREVDGIRRPTVAGLLLLGTENLLQQHLPAYEVAFQVLQGTDVKVNEFYRKPLLEAFEEVELLFKARVEEEEIQVGLFRVPVPNYDRRAFREAFVNALVHRDFSRLGAVHVKIASDGLSISNPGGFVEGVTLDNLLVADPRSRNPLLADVIKRIGLAERTGRGIDRIYEGMLRYGRPAPDYFMSNEFTVSVQMANAAADLDFLKMVVEQEDKLGNMPIDSLIILSRLREERRLTTADLTPSVQKPEANVRATLEKLVESGFLEPHGTGRGRTYTLSANMYQKAGKKSEYIRQAGFAPIQQEQMVLNYIDKHGSIKRADVMDLCHLSQDQAYKLLSRLKRSEKIVQIGDRKGAIYERKR</sequence>
<dbReference type="Gene3D" id="3.30.950.30">
    <property type="entry name" value="Schlafen, AAA domain"/>
    <property type="match status" value="1"/>
</dbReference>
<accession>A0AAE3VJE0</accession>
<keyword evidence="2" id="KW-0347">Helicase</keyword>
<evidence type="ECO:0000259" key="1">
    <source>
        <dbReference type="Pfam" id="PF04326"/>
    </source>
</evidence>
<dbReference type="InterPro" id="IPR038475">
    <property type="entry name" value="RecG_C_sf"/>
</dbReference>
<dbReference type="SUPFAM" id="SSF46785">
    <property type="entry name" value="Winged helix' DNA-binding domain"/>
    <property type="match status" value="1"/>
</dbReference>
<keyword evidence="3" id="KW-1185">Reference proteome</keyword>
<dbReference type="Gene3D" id="1.10.10.10">
    <property type="entry name" value="Winged helix-like DNA-binding domain superfamily/Winged helix DNA-binding domain"/>
    <property type="match status" value="2"/>
</dbReference>
<dbReference type="GO" id="GO:0016787">
    <property type="term" value="F:hydrolase activity"/>
    <property type="evidence" value="ECO:0007669"/>
    <property type="project" value="UniProtKB-KW"/>
</dbReference>
<organism evidence="2 3">
    <name type="scientific">Oligosphaera ethanolica</name>
    <dbReference type="NCBI Taxonomy" id="760260"/>
    <lineage>
        <taxon>Bacteria</taxon>
        <taxon>Pseudomonadati</taxon>
        <taxon>Lentisphaerota</taxon>
        <taxon>Oligosphaeria</taxon>
        <taxon>Oligosphaerales</taxon>
        <taxon>Oligosphaeraceae</taxon>
        <taxon>Oligosphaera</taxon>
    </lineage>
</organism>
<dbReference type="PANTHER" id="PTHR30595">
    <property type="entry name" value="GLPR-RELATED TRANSCRIPTIONAL REPRESSOR"/>
    <property type="match status" value="1"/>
</dbReference>
<dbReference type="Proteomes" id="UP001238163">
    <property type="component" value="Unassembled WGS sequence"/>
</dbReference>
<dbReference type="InterPro" id="IPR036388">
    <property type="entry name" value="WH-like_DNA-bd_sf"/>
</dbReference>
<dbReference type="EC" id="3.6.4.12" evidence="2"/>
<proteinExistence type="predicted"/>
<dbReference type="AlphaFoldDB" id="A0AAE3VJE0"/>
<keyword evidence="2" id="KW-0547">Nucleotide-binding</keyword>
<dbReference type="Pfam" id="PF13749">
    <property type="entry name" value="HATPase_c_4"/>
    <property type="match status" value="1"/>
</dbReference>